<dbReference type="InterPro" id="IPR005872">
    <property type="entry name" value="SUI1_arc_bac"/>
</dbReference>
<dbReference type="InterPro" id="IPR001950">
    <property type="entry name" value="SUI1"/>
</dbReference>
<keyword evidence="3" id="KW-0648">Protein biosynthesis</keyword>
<dbReference type="GO" id="GO:0002188">
    <property type="term" value="P:translation reinitiation"/>
    <property type="evidence" value="ECO:0007669"/>
    <property type="project" value="TreeGrafter"/>
</dbReference>
<dbReference type="PIRSF" id="PIRSF037511">
    <property type="entry name" value="Transl_init_SUI1_pro"/>
    <property type="match status" value="1"/>
</dbReference>
<dbReference type="GO" id="GO:0003743">
    <property type="term" value="F:translation initiation factor activity"/>
    <property type="evidence" value="ECO:0007669"/>
    <property type="project" value="UniProtKB-KW"/>
</dbReference>
<evidence type="ECO:0000259" key="4">
    <source>
        <dbReference type="PROSITE" id="PS50296"/>
    </source>
</evidence>
<keyword evidence="5" id="KW-0396">Initiation factor</keyword>
<comment type="caution">
    <text evidence="5">The sequence shown here is derived from an EMBL/GenBank/DDBJ whole genome shotgun (WGS) entry which is preliminary data.</text>
</comment>
<comment type="similarity">
    <text evidence="1">Belongs to the SUI1 family.</text>
</comment>
<dbReference type="InterPro" id="IPR050318">
    <property type="entry name" value="DENR/SUI1_TIF"/>
</dbReference>
<dbReference type="SUPFAM" id="SSF55159">
    <property type="entry name" value="eIF1-like"/>
    <property type="match status" value="1"/>
</dbReference>
<keyword evidence="2" id="KW-0810">Translation regulation</keyword>
<dbReference type="InterPro" id="IPR036877">
    <property type="entry name" value="SUI1_dom_sf"/>
</dbReference>
<accession>A0A4R1LVP7</accession>
<dbReference type="Pfam" id="PF01253">
    <property type="entry name" value="SUI1"/>
    <property type="match status" value="1"/>
</dbReference>
<organism evidence="5 6">
    <name type="scientific">Albibacterium bauzanense</name>
    <dbReference type="NCBI Taxonomy" id="653929"/>
    <lineage>
        <taxon>Bacteria</taxon>
        <taxon>Pseudomonadati</taxon>
        <taxon>Bacteroidota</taxon>
        <taxon>Sphingobacteriia</taxon>
        <taxon>Sphingobacteriales</taxon>
        <taxon>Sphingobacteriaceae</taxon>
        <taxon>Albibacterium</taxon>
    </lineage>
</organism>
<dbReference type="GO" id="GO:0003729">
    <property type="term" value="F:mRNA binding"/>
    <property type="evidence" value="ECO:0007669"/>
    <property type="project" value="TreeGrafter"/>
</dbReference>
<reference evidence="5 6" key="1">
    <citation type="submission" date="2019-03" db="EMBL/GenBank/DDBJ databases">
        <title>Genomic Encyclopedia of Archaeal and Bacterial Type Strains, Phase II (KMG-II): from individual species to whole genera.</title>
        <authorList>
            <person name="Goeker M."/>
        </authorList>
    </citation>
    <scope>NUCLEOTIDE SEQUENCE [LARGE SCALE GENOMIC DNA]</scope>
    <source>
        <strain evidence="5 6">DSM 22554</strain>
    </source>
</reference>
<dbReference type="EMBL" id="SMGO01000002">
    <property type="protein sequence ID" value="TCK82847.1"/>
    <property type="molecule type" value="Genomic_DNA"/>
</dbReference>
<dbReference type="PANTHER" id="PTHR12789">
    <property type="entry name" value="DENSITY-REGULATED PROTEIN HOMOLOG"/>
    <property type="match status" value="1"/>
</dbReference>
<dbReference type="PROSITE" id="PS50296">
    <property type="entry name" value="SUI1"/>
    <property type="match status" value="1"/>
</dbReference>
<evidence type="ECO:0000313" key="5">
    <source>
        <dbReference type="EMBL" id="TCK82847.1"/>
    </source>
</evidence>
<evidence type="ECO:0000313" key="6">
    <source>
        <dbReference type="Proteomes" id="UP000294616"/>
    </source>
</evidence>
<gene>
    <name evidence="5" type="ORF">C8N28_1432</name>
</gene>
<evidence type="ECO:0000256" key="3">
    <source>
        <dbReference type="ARBA" id="ARBA00022917"/>
    </source>
</evidence>
<dbReference type="Proteomes" id="UP000294616">
    <property type="component" value="Unassembled WGS sequence"/>
</dbReference>
<keyword evidence="6" id="KW-1185">Reference proteome</keyword>
<dbReference type="PANTHER" id="PTHR12789:SF0">
    <property type="entry name" value="DENSITY-REGULATED PROTEIN"/>
    <property type="match status" value="1"/>
</dbReference>
<feature type="domain" description="SUI1" evidence="4">
    <location>
        <begin position="48"/>
        <end position="108"/>
    </location>
</feature>
<dbReference type="GO" id="GO:0001731">
    <property type="term" value="P:formation of translation preinitiation complex"/>
    <property type="evidence" value="ECO:0007669"/>
    <property type="project" value="TreeGrafter"/>
</dbReference>
<protein>
    <submittedName>
        <fullName evidence="5">Translation initiation factor 1</fullName>
    </submittedName>
</protein>
<dbReference type="GO" id="GO:0006417">
    <property type="term" value="P:regulation of translation"/>
    <property type="evidence" value="ECO:0007669"/>
    <property type="project" value="UniProtKB-KW"/>
</dbReference>
<dbReference type="AlphaFoldDB" id="A0A4R1LVP7"/>
<dbReference type="CDD" id="cd11567">
    <property type="entry name" value="YciH_like"/>
    <property type="match status" value="1"/>
</dbReference>
<dbReference type="Gene3D" id="3.30.780.10">
    <property type="entry name" value="SUI1-like domain"/>
    <property type="match status" value="1"/>
</dbReference>
<name>A0A4R1LVP7_9SPHI</name>
<dbReference type="RefSeq" id="WP_132223030.1">
    <property type="nucleotide sequence ID" value="NZ_SMGO01000002.1"/>
</dbReference>
<evidence type="ECO:0000256" key="2">
    <source>
        <dbReference type="ARBA" id="ARBA00022845"/>
    </source>
</evidence>
<sequence length="116" mass="12846">MAKSKKKVYSGVMYSTDSNYNFVEENQAGEEETLPPKQQDLRVSLDKKQRAGKAVTLITGFIGSDQDLESLGKMLKQKCGVGGSVKDRMILIQGDFRKRIIELLLAEGYKVKQSGG</sequence>
<evidence type="ECO:0000256" key="1">
    <source>
        <dbReference type="ARBA" id="ARBA00005422"/>
    </source>
</evidence>
<dbReference type="OrthoDB" id="9792915at2"/>
<proteinExistence type="inferred from homology"/>